<comment type="caution">
    <text evidence="1">The sequence shown here is derived from an EMBL/GenBank/DDBJ whole genome shotgun (WGS) entry which is preliminary data.</text>
</comment>
<organism evidence="1 2">
    <name type="scientific">Myxacorys almedinensis A</name>
    <dbReference type="NCBI Taxonomy" id="2690445"/>
    <lineage>
        <taxon>Bacteria</taxon>
        <taxon>Bacillati</taxon>
        <taxon>Cyanobacteriota</taxon>
        <taxon>Cyanophyceae</taxon>
        <taxon>Leptolyngbyales</taxon>
        <taxon>Leptolyngbyaceae</taxon>
        <taxon>Myxacorys</taxon>
        <taxon>Myxacorys almedinensis</taxon>
    </lineage>
</organism>
<protein>
    <recommendedName>
        <fullName evidence="3">DUF2281 domain-containing protein</fullName>
    </recommendedName>
</protein>
<dbReference type="AlphaFoldDB" id="A0A8J8CHM9"/>
<gene>
    <name evidence="1" type="ORF">GS601_06250</name>
</gene>
<dbReference type="Proteomes" id="UP000646053">
    <property type="component" value="Unassembled WGS sequence"/>
</dbReference>
<evidence type="ECO:0000313" key="2">
    <source>
        <dbReference type="Proteomes" id="UP000646053"/>
    </source>
</evidence>
<evidence type="ECO:0000313" key="1">
    <source>
        <dbReference type="EMBL" id="NDJ16893.1"/>
    </source>
</evidence>
<proteinExistence type="predicted"/>
<dbReference type="EMBL" id="WVIE01000005">
    <property type="protein sequence ID" value="NDJ16893.1"/>
    <property type="molecule type" value="Genomic_DNA"/>
</dbReference>
<name>A0A8J8CHM9_9CYAN</name>
<dbReference type="RefSeq" id="WP_162422222.1">
    <property type="nucleotide sequence ID" value="NZ_WVIE01000005.1"/>
</dbReference>
<keyword evidence="2" id="KW-1185">Reference proteome</keyword>
<accession>A0A8J8CHM9</accession>
<sequence length="78" mass="8915">MTPKEELIQAIERSPDDVVQVLLELLKVLQRQRSAEVELSKQARTGSEKSGYDFSDLAGRLTWQGNAVSLQRTLRDEW</sequence>
<reference evidence="1" key="1">
    <citation type="submission" date="2019-12" db="EMBL/GenBank/DDBJ databases">
        <title>High-Quality draft genome sequences of three cyanobacteria isolated from the limestone walls of the Old Cathedral of Coimbra.</title>
        <authorList>
            <person name="Tiago I."/>
            <person name="Soares F."/>
            <person name="Portugal A."/>
        </authorList>
    </citation>
    <scope>NUCLEOTIDE SEQUENCE</scope>
    <source>
        <strain evidence="1">A</strain>
    </source>
</reference>
<evidence type="ECO:0008006" key="3">
    <source>
        <dbReference type="Google" id="ProtNLM"/>
    </source>
</evidence>